<proteinExistence type="inferred from homology"/>
<feature type="transmembrane region" description="Helical" evidence="8">
    <location>
        <begin position="167"/>
        <end position="186"/>
    </location>
</feature>
<feature type="transmembrane region" description="Helical" evidence="8">
    <location>
        <begin position="99"/>
        <end position="119"/>
    </location>
</feature>
<keyword evidence="10" id="KW-1185">Reference proteome</keyword>
<name>A0ABQ2F2S1_9DEIO</name>
<dbReference type="Proteomes" id="UP000647587">
    <property type="component" value="Unassembled WGS sequence"/>
</dbReference>
<keyword evidence="6 8" id="KW-1133">Transmembrane helix</keyword>
<dbReference type="InterPro" id="IPR002781">
    <property type="entry name" value="TM_pro_TauE-like"/>
</dbReference>
<feature type="transmembrane region" description="Helical" evidence="8">
    <location>
        <begin position="140"/>
        <end position="161"/>
    </location>
</feature>
<comment type="subcellular location">
    <subcellularLocation>
        <location evidence="1 8">Cell membrane</location>
        <topology evidence="1 8">Multi-pass membrane protein</topology>
    </subcellularLocation>
</comment>
<keyword evidence="4 8" id="KW-1003">Cell membrane</keyword>
<feature type="transmembrane region" description="Helical" evidence="8">
    <location>
        <begin position="229"/>
        <end position="246"/>
    </location>
</feature>
<evidence type="ECO:0000256" key="4">
    <source>
        <dbReference type="ARBA" id="ARBA00022475"/>
    </source>
</evidence>
<evidence type="ECO:0000256" key="8">
    <source>
        <dbReference type="RuleBase" id="RU363041"/>
    </source>
</evidence>
<feature type="transmembrane region" description="Helical" evidence="8">
    <location>
        <begin position="198"/>
        <end position="217"/>
    </location>
</feature>
<dbReference type="PANTHER" id="PTHR30269:SF32">
    <property type="entry name" value="MEMBRANE TRANSPORTER PROTEIN-RELATED"/>
    <property type="match status" value="1"/>
</dbReference>
<dbReference type="EMBL" id="BMPP01000043">
    <property type="protein sequence ID" value="GGK43683.1"/>
    <property type="molecule type" value="Genomic_DNA"/>
</dbReference>
<reference evidence="10" key="1">
    <citation type="journal article" date="2019" name="Int. J. Syst. Evol. Microbiol.">
        <title>The Global Catalogue of Microorganisms (GCM) 10K type strain sequencing project: providing services to taxonomists for standard genome sequencing and annotation.</title>
        <authorList>
            <consortium name="The Broad Institute Genomics Platform"/>
            <consortium name="The Broad Institute Genome Sequencing Center for Infectious Disease"/>
            <person name="Wu L."/>
            <person name="Ma J."/>
        </authorList>
    </citation>
    <scope>NUCLEOTIDE SEQUENCE [LARGE SCALE GENOMIC DNA]</scope>
    <source>
        <strain evidence="10">JCM 30331</strain>
    </source>
</reference>
<feature type="transmembrane region" description="Helical" evidence="8">
    <location>
        <begin position="74"/>
        <end position="93"/>
    </location>
</feature>
<dbReference type="Pfam" id="PF01925">
    <property type="entry name" value="TauE"/>
    <property type="match status" value="1"/>
</dbReference>
<accession>A0ABQ2F2S1</accession>
<dbReference type="PANTHER" id="PTHR30269">
    <property type="entry name" value="TRANSMEMBRANE PROTEIN YFCA"/>
    <property type="match status" value="1"/>
</dbReference>
<gene>
    <name evidence="9" type="ORF">GCM10008955_41780</name>
</gene>
<keyword evidence="5 8" id="KW-0812">Transmembrane</keyword>
<evidence type="ECO:0000256" key="3">
    <source>
        <dbReference type="ARBA" id="ARBA00022448"/>
    </source>
</evidence>
<evidence type="ECO:0000256" key="2">
    <source>
        <dbReference type="ARBA" id="ARBA00009142"/>
    </source>
</evidence>
<evidence type="ECO:0000256" key="1">
    <source>
        <dbReference type="ARBA" id="ARBA00004651"/>
    </source>
</evidence>
<dbReference type="InterPro" id="IPR052017">
    <property type="entry name" value="TSUP"/>
</dbReference>
<comment type="similarity">
    <text evidence="2 8">Belongs to the 4-toluene sulfonate uptake permease (TSUP) (TC 2.A.102) family.</text>
</comment>
<dbReference type="RefSeq" id="WP_189012274.1">
    <property type="nucleotide sequence ID" value="NZ_BMPP01000043.1"/>
</dbReference>
<keyword evidence="7 8" id="KW-0472">Membrane</keyword>
<keyword evidence="3" id="KW-0813">Transport</keyword>
<comment type="caution">
    <text evidence="9">The sequence shown here is derived from an EMBL/GenBank/DDBJ whole genome shotgun (WGS) entry which is preliminary data.</text>
</comment>
<organism evidence="9 10">
    <name type="scientific">Deinococcus malanensis</name>
    <dbReference type="NCBI Taxonomy" id="1706855"/>
    <lineage>
        <taxon>Bacteria</taxon>
        <taxon>Thermotogati</taxon>
        <taxon>Deinococcota</taxon>
        <taxon>Deinococci</taxon>
        <taxon>Deinococcales</taxon>
        <taxon>Deinococcaceae</taxon>
        <taxon>Deinococcus</taxon>
    </lineage>
</organism>
<evidence type="ECO:0000313" key="9">
    <source>
        <dbReference type="EMBL" id="GGK43683.1"/>
    </source>
</evidence>
<protein>
    <recommendedName>
        <fullName evidence="8">Probable membrane transporter protein</fullName>
    </recommendedName>
</protein>
<evidence type="ECO:0000256" key="7">
    <source>
        <dbReference type="ARBA" id="ARBA00023136"/>
    </source>
</evidence>
<evidence type="ECO:0000256" key="6">
    <source>
        <dbReference type="ARBA" id="ARBA00022989"/>
    </source>
</evidence>
<evidence type="ECO:0000256" key="5">
    <source>
        <dbReference type="ARBA" id="ARBA00022692"/>
    </source>
</evidence>
<evidence type="ECO:0000313" key="10">
    <source>
        <dbReference type="Proteomes" id="UP000647587"/>
    </source>
</evidence>
<feature type="transmembrane region" description="Helical" evidence="8">
    <location>
        <begin position="32"/>
        <end position="54"/>
    </location>
</feature>
<sequence length="247" mass="26142">MADTIFLLTVALTFLLAGLVKGVTGLGLPTLSLAVLTAVMGLQSAMALILVPSFMTNVWQAATGRNFSTILRRLWPFLLTATAGIWLGAQALTWAHASFLPALLGVLLVAYAVTGLRGLKIVIDRAWEGWTGPLFGTVNGVLTGLTGSFVFPGVLYLQAIGLPKDSLVQAMGMLFTSSTVGLALALGGQQLLTTRLGLLSLGAVLPAVIGMMLGQQLRRRIPESSFRRVFLVSLLLLGLYIMAMSVQ</sequence>